<gene>
    <name evidence="1" type="ORF">METZ01_LOCUS119955</name>
</gene>
<name>A0A381XRR6_9ZZZZ</name>
<sequence length="52" mass="5906">MMRILLLLMSSVILTGQPKSPEDIFGFKVGADYKLADYSQMLTFHRQLAENS</sequence>
<protein>
    <submittedName>
        <fullName evidence="1">Uncharacterized protein</fullName>
    </submittedName>
</protein>
<proteinExistence type="predicted"/>
<organism evidence="1">
    <name type="scientific">marine metagenome</name>
    <dbReference type="NCBI Taxonomy" id="408172"/>
    <lineage>
        <taxon>unclassified sequences</taxon>
        <taxon>metagenomes</taxon>
        <taxon>ecological metagenomes</taxon>
    </lineage>
</organism>
<dbReference type="AlphaFoldDB" id="A0A381XRR6"/>
<feature type="non-terminal residue" evidence="1">
    <location>
        <position position="52"/>
    </location>
</feature>
<reference evidence="1" key="1">
    <citation type="submission" date="2018-05" db="EMBL/GenBank/DDBJ databases">
        <authorList>
            <person name="Lanie J.A."/>
            <person name="Ng W.-L."/>
            <person name="Kazmierczak K.M."/>
            <person name="Andrzejewski T.M."/>
            <person name="Davidsen T.M."/>
            <person name="Wayne K.J."/>
            <person name="Tettelin H."/>
            <person name="Glass J.I."/>
            <person name="Rusch D."/>
            <person name="Podicherti R."/>
            <person name="Tsui H.-C.T."/>
            <person name="Winkler M.E."/>
        </authorList>
    </citation>
    <scope>NUCLEOTIDE SEQUENCE</scope>
</reference>
<evidence type="ECO:0000313" key="1">
    <source>
        <dbReference type="EMBL" id="SVA67101.1"/>
    </source>
</evidence>
<accession>A0A381XRR6</accession>
<dbReference type="EMBL" id="UINC01016041">
    <property type="protein sequence ID" value="SVA67101.1"/>
    <property type="molecule type" value="Genomic_DNA"/>
</dbReference>